<comment type="caution">
    <text evidence="1">The sequence shown here is derived from an EMBL/GenBank/DDBJ whole genome shotgun (WGS) entry which is preliminary data.</text>
</comment>
<sequence>PEYLPPPPPPKYLPAAAPEYLPPPKYSPPVASTYLPPPPPPKYNAPAVASYVPAYTPKLLYSKKVESYNLSAPILPSYSAPAPSYKRSLIRKFPLFRGTNLFDDYYASSYNVSDVCASKPTSCPTCFDTIDDKFENICDYIHVFESKFDEHEESLKFNVSKELKSTDDQQLNRNYEFVLNEKCLETCPQIETGSGLLMFVKQTPKDDCFLFDDNVVIVPSTYMNRFDVKTLLKKHKCF</sequence>
<dbReference type="AlphaFoldDB" id="A0A1Y3BR67"/>
<gene>
    <name evidence="1" type="ORF">BLA29_007217</name>
</gene>
<proteinExistence type="predicted"/>
<accession>A0A1Y3BR67</accession>
<keyword evidence="2" id="KW-1185">Reference proteome</keyword>
<protein>
    <submittedName>
        <fullName evidence="1">Uncharacterized protein</fullName>
    </submittedName>
</protein>
<evidence type="ECO:0000313" key="2">
    <source>
        <dbReference type="Proteomes" id="UP000194236"/>
    </source>
</evidence>
<dbReference type="OrthoDB" id="6513683at2759"/>
<evidence type="ECO:0000313" key="1">
    <source>
        <dbReference type="EMBL" id="OTF82273.1"/>
    </source>
</evidence>
<reference evidence="1 2" key="1">
    <citation type="submission" date="2017-03" db="EMBL/GenBank/DDBJ databases">
        <title>Genome Survey of Euroglyphus maynei.</title>
        <authorList>
            <person name="Arlian L.G."/>
            <person name="Morgan M.S."/>
            <person name="Rider S.D."/>
        </authorList>
    </citation>
    <scope>NUCLEOTIDE SEQUENCE [LARGE SCALE GENOMIC DNA]</scope>
    <source>
        <strain evidence="1">Arlian Lab</strain>
        <tissue evidence="1">Whole body</tissue>
    </source>
</reference>
<organism evidence="1 2">
    <name type="scientific">Euroglyphus maynei</name>
    <name type="common">Mayne's house dust mite</name>
    <dbReference type="NCBI Taxonomy" id="6958"/>
    <lineage>
        <taxon>Eukaryota</taxon>
        <taxon>Metazoa</taxon>
        <taxon>Ecdysozoa</taxon>
        <taxon>Arthropoda</taxon>
        <taxon>Chelicerata</taxon>
        <taxon>Arachnida</taxon>
        <taxon>Acari</taxon>
        <taxon>Acariformes</taxon>
        <taxon>Sarcoptiformes</taxon>
        <taxon>Astigmata</taxon>
        <taxon>Psoroptidia</taxon>
        <taxon>Analgoidea</taxon>
        <taxon>Pyroglyphidae</taxon>
        <taxon>Pyroglyphinae</taxon>
        <taxon>Euroglyphus</taxon>
    </lineage>
</organism>
<feature type="non-terminal residue" evidence="1">
    <location>
        <position position="1"/>
    </location>
</feature>
<dbReference type="Proteomes" id="UP000194236">
    <property type="component" value="Unassembled WGS sequence"/>
</dbReference>
<dbReference type="EMBL" id="MUJZ01009253">
    <property type="protein sequence ID" value="OTF82273.1"/>
    <property type="molecule type" value="Genomic_DNA"/>
</dbReference>
<name>A0A1Y3BR67_EURMA</name>